<gene>
    <name evidence="2" type="ORF">SCHPADRAFT_559576</name>
</gene>
<feature type="domain" description="DUF7770" evidence="1">
    <location>
        <begin position="68"/>
        <end position="201"/>
    </location>
</feature>
<evidence type="ECO:0000259" key="1">
    <source>
        <dbReference type="Pfam" id="PF24968"/>
    </source>
</evidence>
<accession>A0A0H2RXT7</accession>
<dbReference type="Proteomes" id="UP000053477">
    <property type="component" value="Unassembled WGS sequence"/>
</dbReference>
<dbReference type="InParanoid" id="A0A0H2RXT7"/>
<organism evidence="2 3">
    <name type="scientific">Schizopora paradoxa</name>
    <dbReference type="NCBI Taxonomy" id="27342"/>
    <lineage>
        <taxon>Eukaryota</taxon>
        <taxon>Fungi</taxon>
        <taxon>Dikarya</taxon>
        <taxon>Basidiomycota</taxon>
        <taxon>Agaricomycotina</taxon>
        <taxon>Agaricomycetes</taxon>
        <taxon>Hymenochaetales</taxon>
        <taxon>Schizoporaceae</taxon>
        <taxon>Schizopora</taxon>
    </lineage>
</organism>
<dbReference type="STRING" id="27342.A0A0H2RXT7"/>
<sequence>MKVPIFQLNAYTGQQAVIKPALGIPQVAYQYARNTAPAPQVRNSSSIWQHTYISRFYMSACPTGFGGVHWRLYLQYSDHPAKSIRVDCKPSGDDLRTGKVVFDLVDYAFSSKTAAGMMFKLLRPISVLSFWRMLCHYNIQTYRYAPGVYGCRYWCQIVLKCLEVLGFLAPGEMALFLGYIADRNRKEPNVYPLPIIRGEFLAGL</sequence>
<proteinExistence type="predicted"/>
<reference evidence="2 3" key="1">
    <citation type="submission" date="2015-04" db="EMBL/GenBank/DDBJ databases">
        <title>Complete genome sequence of Schizopora paradoxa KUC8140, a cosmopolitan wood degrader in East Asia.</title>
        <authorList>
            <consortium name="DOE Joint Genome Institute"/>
            <person name="Min B."/>
            <person name="Park H."/>
            <person name="Jang Y."/>
            <person name="Kim J.-J."/>
            <person name="Kim K.H."/>
            <person name="Pangilinan J."/>
            <person name="Lipzen A."/>
            <person name="Riley R."/>
            <person name="Grigoriev I.V."/>
            <person name="Spatafora J.W."/>
            <person name="Choi I.-G."/>
        </authorList>
    </citation>
    <scope>NUCLEOTIDE SEQUENCE [LARGE SCALE GENOMIC DNA]</scope>
    <source>
        <strain evidence="2 3">KUC8140</strain>
    </source>
</reference>
<dbReference type="AlphaFoldDB" id="A0A0H2RXT7"/>
<dbReference type="OrthoDB" id="4949838at2759"/>
<protein>
    <recommendedName>
        <fullName evidence="1">DUF7770 domain-containing protein</fullName>
    </recommendedName>
</protein>
<keyword evidence="3" id="KW-1185">Reference proteome</keyword>
<evidence type="ECO:0000313" key="3">
    <source>
        <dbReference type="Proteomes" id="UP000053477"/>
    </source>
</evidence>
<dbReference type="Pfam" id="PF24968">
    <property type="entry name" value="DUF7770"/>
    <property type="match status" value="1"/>
</dbReference>
<name>A0A0H2RXT7_9AGAM</name>
<evidence type="ECO:0000313" key="2">
    <source>
        <dbReference type="EMBL" id="KLO09591.1"/>
    </source>
</evidence>
<dbReference type="EMBL" id="KQ086051">
    <property type="protein sequence ID" value="KLO09591.1"/>
    <property type="molecule type" value="Genomic_DNA"/>
</dbReference>
<dbReference type="InterPro" id="IPR056672">
    <property type="entry name" value="DUF7770"/>
</dbReference>